<feature type="compositionally biased region" description="Low complexity" evidence="1">
    <location>
        <begin position="60"/>
        <end position="78"/>
    </location>
</feature>
<keyword evidence="2" id="KW-0812">Transmembrane</keyword>
<feature type="transmembrane region" description="Helical" evidence="2">
    <location>
        <begin position="12"/>
        <end position="29"/>
    </location>
</feature>
<organism evidence="3 4">
    <name type="scientific">Emticicia soli</name>
    <dbReference type="NCBI Taxonomy" id="2027878"/>
    <lineage>
        <taxon>Bacteria</taxon>
        <taxon>Pseudomonadati</taxon>
        <taxon>Bacteroidota</taxon>
        <taxon>Cytophagia</taxon>
        <taxon>Cytophagales</taxon>
        <taxon>Leadbetterellaceae</taxon>
        <taxon>Emticicia</taxon>
    </lineage>
</organism>
<evidence type="ECO:0000313" key="3">
    <source>
        <dbReference type="EMBL" id="MFD2519544.1"/>
    </source>
</evidence>
<dbReference type="RefSeq" id="WP_340236697.1">
    <property type="nucleotide sequence ID" value="NZ_JBBEWC010000006.1"/>
</dbReference>
<dbReference type="EMBL" id="JBHULC010000003">
    <property type="protein sequence ID" value="MFD2519544.1"/>
    <property type="molecule type" value="Genomic_DNA"/>
</dbReference>
<protein>
    <recommendedName>
        <fullName evidence="5">Ppx/GppA phosphatase domain-containing protein</fullName>
    </recommendedName>
</protein>
<comment type="caution">
    <text evidence="3">The sequence shown here is derived from an EMBL/GenBank/DDBJ whole genome shotgun (WGS) entry which is preliminary data.</text>
</comment>
<gene>
    <name evidence="3" type="ORF">ACFSR2_01530</name>
</gene>
<evidence type="ECO:0000256" key="2">
    <source>
        <dbReference type="SAM" id="Phobius"/>
    </source>
</evidence>
<keyword evidence="2" id="KW-1133">Transmembrane helix</keyword>
<proteinExistence type="predicted"/>
<feature type="region of interest" description="Disordered" evidence="1">
    <location>
        <begin position="40"/>
        <end position="78"/>
    </location>
</feature>
<evidence type="ECO:0000313" key="4">
    <source>
        <dbReference type="Proteomes" id="UP001597510"/>
    </source>
</evidence>
<accession>A0ABW5J326</accession>
<evidence type="ECO:0008006" key="5">
    <source>
        <dbReference type="Google" id="ProtNLM"/>
    </source>
</evidence>
<dbReference type="Proteomes" id="UP001597510">
    <property type="component" value="Unassembled WGS sequence"/>
</dbReference>
<keyword evidence="4" id="KW-1185">Reference proteome</keyword>
<evidence type="ECO:0000256" key="1">
    <source>
        <dbReference type="SAM" id="MobiDB-lite"/>
    </source>
</evidence>
<sequence>MKTTLTPFARFLITLAILAGLFFGGKYILDNTSWGKSLMDKSNEAQTEETSTKAPEDGPAGETSATATSSGSSSDNEASASGSSSFSFVAPEPVNGKLKGVVELGASGFNSFIVRIDKDKNWKLEKSEFGNSLVTENMATDEDIRIGLKKYIGSMLDFGVSGRDIHFVVSSGAVKADVTQKIVKNLKALNYFVNTVTPEQEGALALKCVLPRDFEDDAFVTDIGSGNTKISWSSNGSVSALETYGAKYFQNGVDDGKVYDDVKSKASSVPSMKRKTCFIIGGVPFSMAKKVREGKERYTILKEPAYYKDLKDAKDKAGVNIYKAIKDATNTQQFVFDWDANFTIGFLLGLPN</sequence>
<reference evidence="4" key="1">
    <citation type="journal article" date="2019" name="Int. J. Syst. Evol. Microbiol.">
        <title>The Global Catalogue of Microorganisms (GCM) 10K type strain sequencing project: providing services to taxonomists for standard genome sequencing and annotation.</title>
        <authorList>
            <consortium name="The Broad Institute Genomics Platform"/>
            <consortium name="The Broad Institute Genome Sequencing Center for Infectious Disease"/>
            <person name="Wu L."/>
            <person name="Ma J."/>
        </authorList>
    </citation>
    <scope>NUCLEOTIDE SEQUENCE [LARGE SCALE GENOMIC DNA]</scope>
    <source>
        <strain evidence="4">KCTC 52344</strain>
    </source>
</reference>
<name>A0ABW5J326_9BACT</name>
<keyword evidence="2" id="KW-0472">Membrane</keyword>